<dbReference type="AlphaFoldDB" id="A0A235H635"/>
<sequence>MSDKAPASAPPIAPAVPPEPPVLDPAAVGAKLGATDYPEPFRAAVAGRLRKRLGNALGITNFGVNLTRLEPGAASALRHWHTRQDEFVYVLDGELTLVTDAGETVLRPGMCAGFPAGKPDGHQLVNRSDEPATYLEVGDRTAGDEAHYPDEDLRYDSVADLFTHRDGTPW</sequence>
<evidence type="ECO:0000313" key="4">
    <source>
        <dbReference type="EMBL" id="OYD81270.1"/>
    </source>
</evidence>
<dbReference type="PANTHER" id="PTHR35848:SF9">
    <property type="entry name" value="SLL1358 PROTEIN"/>
    <property type="match status" value="1"/>
</dbReference>
<name>A0A235H635_AZOBR</name>
<evidence type="ECO:0000256" key="1">
    <source>
        <dbReference type="ARBA" id="ARBA00022723"/>
    </source>
</evidence>
<proteinExistence type="predicted"/>
<dbReference type="SUPFAM" id="SSF51182">
    <property type="entry name" value="RmlC-like cupins"/>
    <property type="match status" value="1"/>
</dbReference>
<evidence type="ECO:0000259" key="3">
    <source>
        <dbReference type="Pfam" id="PF07883"/>
    </source>
</evidence>
<feature type="domain" description="Cupin type-2" evidence="3">
    <location>
        <begin position="66"/>
        <end position="137"/>
    </location>
</feature>
<dbReference type="GO" id="GO:0046872">
    <property type="term" value="F:metal ion binding"/>
    <property type="evidence" value="ECO:0007669"/>
    <property type="project" value="UniProtKB-KW"/>
</dbReference>
<dbReference type="InterPro" id="IPR011051">
    <property type="entry name" value="RmlC_Cupin_sf"/>
</dbReference>
<comment type="caution">
    <text evidence="4">The sequence shown here is derived from an EMBL/GenBank/DDBJ whole genome shotgun (WGS) entry which is preliminary data.</text>
</comment>
<dbReference type="CDD" id="cd02224">
    <property type="entry name" value="cupin_SPO2919-like"/>
    <property type="match status" value="1"/>
</dbReference>
<feature type="region of interest" description="Disordered" evidence="2">
    <location>
        <begin position="1"/>
        <end position="21"/>
    </location>
</feature>
<feature type="compositionally biased region" description="Pro residues" evidence="2">
    <location>
        <begin position="8"/>
        <end position="21"/>
    </location>
</feature>
<keyword evidence="1" id="KW-0479">Metal-binding</keyword>
<dbReference type="Gene3D" id="2.60.120.10">
    <property type="entry name" value="Jelly Rolls"/>
    <property type="match status" value="1"/>
</dbReference>
<gene>
    <name evidence="4" type="ORF">CHT98_26885</name>
</gene>
<dbReference type="Proteomes" id="UP000215367">
    <property type="component" value="Unassembled WGS sequence"/>
</dbReference>
<dbReference type="InterPro" id="IPR014710">
    <property type="entry name" value="RmlC-like_jellyroll"/>
</dbReference>
<dbReference type="RefSeq" id="WP_094306467.1">
    <property type="nucleotide sequence ID" value="NZ_NOWT01000036.1"/>
</dbReference>
<accession>A0A235H635</accession>
<dbReference type="EMBL" id="NOWT01000036">
    <property type="protein sequence ID" value="OYD81270.1"/>
    <property type="molecule type" value="Genomic_DNA"/>
</dbReference>
<dbReference type="InterPro" id="IPR013096">
    <property type="entry name" value="Cupin_2"/>
</dbReference>
<evidence type="ECO:0000256" key="2">
    <source>
        <dbReference type="SAM" id="MobiDB-lite"/>
    </source>
</evidence>
<dbReference type="PANTHER" id="PTHR35848">
    <property type="entry name" value="OXALATE-BINDING PROTEIN"/>
    <property type="match status" value="1"/>
</dbReference>
<evidence type="ECO:0000313" key="5">
    <source>
        <dbReference type="Proteomes" id="UP000215367"/>
    </source>
</evidence>
<dbReference type="InterPro" id="IPR051610">
    <property type="entry name" value="GPI/OXD"/>
</dbReference>
<organism evidence="4 5">
    <name type="scientific">Azospirillum brasilense</name>
    <dbReference type="NCBI Taxonomy" id="192"/>
    <lineage>
        <taxon>Bacteria</taxon>
        <taxon>Pseudomonadati</taxon>
        <taxon>Pseudomonadota</taxon>
        <taxon>Alphaproteobacteria</taxon>
        <taxon>Rhodospirillales</taxon>
        <taxon>Azospirillaceae</taxon>
        <taxon>Azospirillum</taxon>
    </lineage>
</organism>
<reference evidence="4 5" key="1">
    <citation type="submission" date="2017-07" db="EMBL/GenBank/DDBJ databases">
        <title>Whole genome sequence of Azospirillum brasilense 2A1, a potential biofertilizer strain.</title>
        <authorList>
            <person name="Fontana C.A."/>
            <person name="Toffoli L.M."/>
            <person name="Salazar S.M."/>
            <person name="Puglisi E."/>
            <person name="Pedraza R."/>
            <person name="Bassi D."/>
            <person name="Cocconcelli P.S."/>
        </authorList>
    </citation>
    <scope>NUCLEOTIDE SEQUENCE [LARGE SCALE GENOMIC DNA]</scope>
    <source>
        <strain evidence="4 5">2A1</strain>
    </source>
</reference>
<dbReference type="Pfam" id="PF07883">
    <property type="entry name" value="Cupin_2"/>
    <property type="match status" value="1"/>
</dbReference>
<protein>
    <submittedName>
        <fullName evidence="4">Cupin</fullName>
    </submittedName>
</protein>